<dbReference type="InterPro" id="IPR036514">
    <property type="entry name" value="SGNH_hydro_sf"/>
</dbReference>
<gene>
    <name evidence="1" type="ORF">G4952_01130</name>
</gene>
<dbReference type="Proteomes" id="UP000822152">
    <property type="component" value="Unassembled WGS sequence"/>
</dbReference>
<evidence type="ECO:0000313" key="1">
    <source>
        <dbReference type="EMBL" id="NSF72441.1"/>
    </source>
</evidence>
<evidence type="ECO:0000313" key="2">
    <source>
        <dbReference type="Proteomes" id="UP000822152"/>
    </source>
</evidence>
<keyword evidence="1" id="KW-0378">Hydrolase</keyword>
<protein>
    <submittedName>
        <fullName evidence="1">SGNH/GDSL hydrolase family protein</fullName>
    </submittedName>
</protein>
<name>A0ABX2GJ94_9FIRM</name>
<dbReference type="Pfam" id="PF00657">
    <property type="entry name" value="Lipase_GDSL"/>
    <property type="match status" value="1"/>
</dbReference>
<dbReference type="EMBL" id="JAAIPF010000002">
    <property type="protein sequence ID" value="NSF72441.1"/>
    <property type="molecule type" value="Genomic_DNA"/>
</dbReference>
<dbReference type="PANTHER" id="PTHR37834">
    <property type="entry name" value="GDSL-LIKE LIPASE/ACYLHYDROLASE DOMAIN PROTEIN (AFU_ORTHOLOGUE AFUA_2G00620)"/>
    <property type="match status" value="1"/>
</dbReference>
<dbReference type="Gene3D" id="3.40.50.1110">
    <property type="entry name" value="SGNH hydrolase"/>
    <property type="match status" value="1"/>
</dbReference>
<dbReference type="InterPro" id="IPR037461">
    <property type="entry name" value="CtCE2-like_dom"/>
</dbReference>
<organism evidence="1 2">
    <name type="scientific">Blautia wexlerae</name>
    <dbReference type="NCBI Taxonomy" id="418240"/>
    <lineage>
        <taxon>Bacteria</taxon>
        <taxon>Bacillati</taxon>
        <taxon>Bacillota</taxon>
        <taxon>Clostridia</taxon>
        <taxon>Lachnospirales</taxon>
        <taxon>Lachnospiraceae</taxon>
        <taxon>Blautia</taxon>
    </lineage>
</organism>
<dbReference type="SUPFAM" id="SSF52266">
    <property type="entry name" value="SGNH hydrolase"/>
    <property type="match status" value="1"/>
</dbReference>
<dbReference type="CDD" id="cd01831">
    <property type="entry name" value="Endoglucanase_E_like"/>
    <property type="match status" value="1"/>
</dbReference>
<dbReference type="PANTHER" id="PTHR37834:SF2">
    <property type="entry name" value="ESTERASE, SGNH HYDROLASE-TYPE"/>
    <property type="match status" value="1"/>
</dbReference>
<keyword evidence="2" id="KW-1185">Reference proteome</keyword>
<dbReference type="Gene3D" id="2.60.120.260">
    <property type="entry name" value="Galactose-binding domain-like"/>
    <property type="match status" value="1"/>
</dbReference>
<reference evidence="1 2" key="1">
    <citation type="journal article" date="2020" name="Cell Host Microbe">
        <title>Functional and Genomic Variation between Human-Derived Isolates of Lachnospiraceae Reveals Inter- and Intra-Species Diversity.</title>
        <authorList>
            <person name="Sorbara M.T."/>
            <person name="Littmann E.R."/>
            <person name="Fontana E."/>
            <person name="Moody T.U."/>
            <person name="Kohout C.E."/>
            <person name="Gjonbalaj M."/>
            <person name="Eaton V."/>
            <person name="Seok R."/>
            <person name="Leiner I.M."/>
            <person name="Pamer E.G."/>
        </authorList>
    </citation>
    <scope>NUCLEOTIDE SEQUENCE [LARGE SCALE GENOMIC DNA]</scope>
    <source>
        <strain evidence="1 2">MSK.20.11</strain>
    </source>
</reference>
<dbReference type="InterPro" id="IPR001087">
    <property type="entry name" value="GDSL"/>
</dbReference>
<accession>A0ABX2GJ94</accession>
<sequence>MLKTYSIKEIPYYHIYGRTDEMQNPLPLFWNGSGIEVNVTGSELWIDLDIDCSFHEPWIATELNGAFMSRQMLLPGSYSICLFRNMTLGVPKTMKFFRELQAMSEDNDCHVFVRGFQCDGEFLPVKEHKYKIEFVGDSITSGEGTYGAISDTDWLTMYMSSSENYATFTAKALDADYRIISQGGWGVYCGWDNDVRHNIPSYYEKICGLGFGKANEAAGAQKDYHFASWKPDAIVVNLGTNDASAFNQPPFTIPETGETFKQHKNPDGNFMEKDRERFENAVYDFLKMIRKNNPEAHIVWVYGMLGYDLTLPITNAMNRYQKDTGDHNTAFLNLPNTTADTVGAHMHPGVKSHERAARALIEYLQEILL</sequence>
<dbReference type="InterPro" id="IPR052762">
    <property type="entry name" value="PCW_deacetylase/CE"/>
</dbReference>
<comment type="caution">
    <text evidence="1">The sequence shown here is derived from an EMBL/GenBank/DDBJ whole genome shotgun (WGS) entry which is preliminary data.</text>
</comment>
<dbReference type="GO" id="GO:0016787">
    <property type="term" value="F:hydrolase activity"/>
    <property type="evidence" value="ECO:0007669"/>
    <property type="project" value="UniProtKB-KW"/>
</dbReference>
<proteinExistence type="predicted"/>